<sequence length="898" mass="102026">MEYVIYPHSNPPNSISAYLEIHSGSVDEMDDQLGVAHFCEHITYMGSRKRQTLLKHSIKTNAFTDFHHTVFYATATNNSHLKSIFEALDDVLRGENQFTTERLEKERAAILSEASIIDTQEYRKNCATVKALHSDNMLCKRFPIGNLEEISKYQIHHLKQYHLQHYTPKNSTIFLIGDVDSSILPLLNDTMGQFIRQGRTKVSCDRRIGHKFEKPTEFNVWNNPSANHISCELLRKQPFSPITTIDGLRSNLLRKIVLRGLSFNFDICHRGSSYITCNANDFDCVNEGCRIQNLSLKSNESNWKIALKNAIDHLHGMNFHRFPWNNVVSSQILETNKLLPENLELQDLVPLVMEYWSCGHVLMDLRQHCELVKQLCNSLDPSQAQEEFENMFNWIYRPHAVLACTPNNTLSPTELKDTVTNINDQKGKSELQVGDNLSFDSLVTEEELNDLKDKSEDVYFSKAERSGVRVYKFNNGCIASYKDLKTNDNSFHLKISIPNGPRGQSDGELLLAAHTMMEGGAIASKSREQVEMYCCSNLINVNIDMDRENITICMSANHAMLESMLQLSHYLLSECKLEKDAFERGKLKVKSILADLRSNLQEFSATRGFESLYPNLSLLSLSSDMVDDYQFEKVQQILCKTLRTNVIHFSLVGPQSDINAPMDDLLKLYIGTITHSDPGVLKNSSENVVCLSPNNKVNSIRSEDECNDTRAAVTFSGFGPNGDGLLPNGESIFLKLRENGFNRAQNTSIARAYGILIQELLGARAFSSLREEHKLTYETIVNVNTPVHGNFGSYSITVNCIPQNVERVIFAGMDMLKEIRYDRPFTPYQLERVKSQLLDPSRLSSPSYWIDKLCSAQGREYYLEDFIAKVDADELQFVFNNLYGTAAQFVHTTVVTMR</sequence>
<keyword evidence="5" id="KW-0482">Metalloprotease</keyword>
<reference evidence="8 9" key="1">
    <citation type="journal article" date="2012" name="Nucleic Acids Res.">
        <title>Sequencing of the smallest Apicomplexan genome from the human pathogen Babesia microti.</title>
        <authorList>
            <person name="Cornillot E."/>
            <person name="Hadj-Kaddour K."/>
            <person name="Dassouli A."/>
            <person name="Noel B."/>
            <person name="Ranwez V."/>
            <person name="Vacherie B."/>
            <person name="Augagneur Y."/>
            <person name="Bres V."/>
            <person name="Duclos A."/>
            <person name="Randazzo S."/>
            <person name="Carcy B."/>
            <person name="Debierre-Grockiego F."/>
            <person name="Delbecq S."/>
            <person name="Moubri-Menage K."/>
            <person name="Shams-Eldin H."/>
            <person name="Usmani-Brown S."/>
            <person name="Bringaud F."/>
            <person name="Wincker P."/>
            <person name="Vivares C.P."/>
            <person name="Schwarz R.T."/>
            <person name="Schetters T.P."/>
            <person name="Krause P.J."/>
            <person name="Gorenflot A."/>
            <person name="Berry V."/>
            <person name="Barbe V."/>
            <person name="Ben Mamoun C."/>
        </authorList>
    </citation>
    <scope>NUCLEOTIDE SEQUENCE [LARGE SCALE GENOMIC DNA]</scope>
    <source>
        <strain evidence="8 9">RI</strain>
    </source>
</reference>
<protein>
    <submittedName>
        <fullName evidence="8">Probable zinc protease PqqL</fullName>
        <ecNumber evidence="8">3.4.24.-</ecNumber>
    </submittedName>
</protein>
<comment type="similarity">
    <text evidence="1">Belongs to the peptidase M16 family.</text>
</comment>
<accession>A0A1R4AAN0</accession>
<dbReference type="SUPFAM" id="SSF63411">
    <property type="entry name" value="LuxS/MPP-like metallohydrolase"/>
    <property type="match status" value="3"/>
</dbReference>
<dbReference type="PANTHER" id="PTHR43690">
    <property type="entry name" value="NARDILYSIN"/>
    <property type="match status" value="1"/>
</dbReference>
<dbReference type="PANTHER" id="PTHR43690:SF33">
    <property type="entry name" value="STROMAL PROCESSING PEPTIDASE, CHLOROPLASTIC"/>
    <property type="match status" value="1"/>
</dbReference>
<reference evidence="8 9" key="2">
    <citation type="journal article" date="2013" name="PLoS ONE">
        <title>Whole genome mapping and re-organization of the nuclear and mitochondrial genomes of Babesia microti isolates.</title>
        <authorList>
            <person name="Cornillot E."/>
            <person name="Dassouli A."/>
            <person name="Garg A."/>
            <person name="Pachikara N."/>
            <person name="Randazzo S."/>
            <person name="Depoix D."/>
            <person name="Carcy B."/>
            <person name="Delbecq S."/>
            <person name="Frutos R."/>
            <person name="Silva J.C."/>
            <person name="Sutton R."/>
            <person name="Krause P.J."/>
            <person name="Mamoun C.B."/>
        </authorList>
    </citation>
    <scope>NUCLEOTIDE SEQUENCE [LARGE SCALE GENOMIC DNA]</scope>
    <source>
        <strain evidence="8 9">RI</strain>
    </source>
</reference>
<dbReference type="Pfam" id="PF00675">
    <property type="entry name" value="Peptidase_M16"/>
    <property type="match status" value="1"/>
</dbReference>
<dbReference type="Gene3D" id="3.30.830.10">
    <property type="entry name" value="Metalloenzyme, LuxS/M16 peptidase-like"/>
    <property type="match status" value="3"/>
</dbReference>
<dbReference type="Pfam" id="PF05193">
    <property type="entry name" value="Peptidase_M16_C"/>
    <property type="match status" value="1"/>
</dbReference>
<evidence type="ECO:0000259" key="7">
    <source>
        <dbReference type="Pfam" id="PF05193"/>
    </source>
</evidence>
<dbReference type="InterPro" id="IPR007863">
    <property type="entry name" value="Peptidase_M16_C"/>
</dbReference>
<keyword evidence="2 8" id="KW-0645">Protease</keyword>
<dbReference type="EC" id="3.4.24.-" evidence="8"/>
<gene>
    <name evidence="8" type="ORF">BMR1_02g02935</name>
</gene>
<dbReference type="VEuPathDB" id="PiroplasmaDB:BMR1_02g02935"/>
<keyword evidence="9" id="KW-1185">Reference proteome</keyword>
<proteinExistence type="inferred from homology"/>
<evidence type="ECO:0000256" key="1">
    <source>
        <dbReference type="ARBA" id="ARBA00007261"/>
    </source>
</evidence>
<evidence type="ECO:0000313" key="8">
    <source>
        <dbReference type="EMBL" id="SJK86058.1"/>
    </source>
</evidence>
<organism evidence="8 9">
    <name type="scientific">Babesia microti (strain RI)</name>
    <dbReference type="NCBI Taxonomy" id="1133968"/>
    <lineage>
        <taxon>Eukaryota</taxon>
        <taxon>Sar</taxon>
        <taxon>Alveolata</taxon>
        <taxon>Apicomplexa</taxon>
        <taxon>Aconoidasida</taxon>
        <taxon>Piroplasmida</taxon>
        <taxon>Babesiidae</taxon>
        <taxon>Babesia</taxon>
    </lineage>
</organism>
<dbReference type="GeneID" id="24424368"/>
<reference evidence="8 9" key="3">
    <citation type="journal article" date="2016" name="Sci. Rep.">
        <title>Genome-wide diversity and gene expression profiling of Babesia microti isolates identify polymorphic genes that mediate host-pathogen interactions.</title>
        <authorList>
            <person name="Silva J.C."/>
            <person name="Cornillot E."/>
            <person name="McCracken C."/>
            <person name="Usmani-Brown S."/>
            <person name="Dwivedi A."/>
            <person name="Ifeonu O.O."/>
            <person name="Crabtree J."/>
            <person name="Gotia H.T."/>
            <person name="Virji A.Z."/>
            <person name="Reynes C."/>
            <person name="Colinge J."/>
            <person name="Kumar V."/>
            <person name="Lawres L."/>
            <person name="Pazzi J.E."/>
            <person name="Pablo J.V."/>
            <person name="Hung C."/>
            <person name="Brancato J."/>
            <person name="Kumari P."/>
            <person name="Orvis J."/>
            <person name="Tretina K."/>
            <person name="Chibucos M."/>
            <person name="Ott S."/>
            <person name="Sadzewicz L."/>
            <person name="Sengamalay N."/>
            <person name="Shetty A.C."/>
            <person name="Su Q."/>
            <person name="Tallon L."/>
            <person name="Fraser C.M."/>
            <person name="Frutos R."/>
            <person name="Molina D.M."/>
            <person name="Krause P.J."/>
            <person name="Ben Mamoun C."/>
        </authorList>
    </citation>
    <scope>NUCLEOTIDE SEQUENCE [LARGE SCALE GENOMIC DNA]</scope>
    <source>
        <strain evidence="8 9">RI</strain>
    </source>
</reference>
<dbReference type="KEGG" id="bmic:BMR1_02g02935"/>
<feature type="domain" description="Peptidase M16 N-terminal" evidence="6">
    <location>
        <begin position="4"/>
        <end position="136"/>
    </location>
</feature>
<keyword evidence="3 8" id="KW-0378">Hydrolase</keyword>
<evidence type="ECO:0000259" key="6">
    <source>
        <dbReference type="Pfam" id="PF00675"/>
    </source>
</evidence>
<dbReference type="InterPro" id="IPR011765">
    <property type="entry name" value="Pept_M16_N"/>
</dbReference>
<evidence type="ECO:0000313" key="9">
    <source>
        <dbReference type="Proteomes" id="UP000002899"/>
    </source>
</evidence>
<dbReference type="OrthoDB" id="952271at2759"/>
<dbReference type="InterPro" id="IPR050626">
    <property type="entry name" value="Peptidase_M16"/>
</dbReference>
<dbReference type="GO" id="GO:0008237">
    <property type="term" value="F:metallopeptidase activity"/>
    <property type="evidence" value="ECO:0007669"/>
    <property type="project" value="UniProtKB-KW"/>
</dbReference>
<dbReference type="Proteomes" id="UP000002899">
    <property type="component" value="Chromosome II"/>
</dbReference>
<name>A0A1R4AAN0_BABMR</name>
<keyword evidence="4" id="KW-0862">Zinc</keyword>
<dbReference type="GO" id="GO:0006508">
    <property type="term" value="P:proteolysis"/>
    <property type="evidence" value="ECO:0007669"/>
    <property type="project" value="UniProtKB-KW"/>
</dbReference>
<evidence type="ECO:0000256" key="4">
    <source>
        <dbReference type="ARBA" id="ARBA00022833"/>
    </source>
</evidence>
<evidence type="ECO:0000256" key="5">
    <source>
        <dbReference type="ARBA" id="ARBA00023049"/>
    </source>
</evidence>
<feature type="domain" description="Peptidase M16 C-terminal" evidence="7">
    <location>
        <begin position="756"/>
        <end position="837"/>
    </location>
</feature>
<dbReference type="EMBL" id="FO082872">
    <property type="protein sequence ID" value="SJK86058.1"/>
    <property type="molecule type" value="Genomic_DNA"/>
</dbReference>
<dbReference type="InterPro" id="IPR011249">
    <property type="entry name" value="Metalloenz_LuxS/M16"/>
</dbReference>
<dbReference type="GO" id="GO:0046872">
    <property type="term" value="F:metal ion binding"/>
    <property type="evidence" value="ECO:0007669"/>
    <property type="project" value="InterPro"/>
</dbReference>
<evidence type="ECO:0000256" key="3">
    <source>
        <dbReference type="ARBA" id="ARBA00022801"/>
    </source>
</evidence>
<dbReference type="AlphaFoldDB" id="A0A1R4AAN0"/>
<dbReference type="RefSeq" id="XP_021338255.1">
    <property type="nucleotide sequence ID" value="XM_021481634.1"/>
</dbReference>
<evidence type="ECO:0000256" key="2">
    <source>
        <dbReference type="ARBA" id="ARBA00022670"/>
    </source>
</evidence>